<dbReference type="GO" id="GO:0008146">
    <property type="term" value="F:sulfotransferase activity"/>
    <property type="evidence" value="ECO:0007669"/>
    <property type="project" value="InterPro"/>
</dbReference>
<dbReference type="GO" id="GO:0016051">
    <property type="term" value="P:carbohydrate biosynthetic process"/>
    <property type="evidence" value="ECO:0007669"/>
    <property type="project" value="InterPro"/>
</dbReference>
<evidence type="ECO:0000256" key="5">
    <source>
        <dbReference type="ARBA" id="ARBA00022989"/>
    </source>
</evidence>
<protein>
    <recommendedName>
        <fullName evidence="9">Carbohydrate sulfotransferase</fullName>
        <ecNumber evidence="9">2.8.2.-</ecNumber>
    </recommendedName>
</protein>
<evidence type="ECO:0000256" key="1">
    <source>
        <dbReference type="ARBA" id="ARBA00004323"/>
    </source>
</evidence>
<dbReference type="EC" id="2.8.2.-" evidence="9"/>
<dbReference type="Pfam" id="PF03567">
    <property type="entry name" value="Sulfotransfer_2"/>
    <property type="match status" value="1"/>
</dbReference>
<dbReference type="AlphaFoldDB" id="A0AAD9K3X7"/>
<accession>A0AAD9K3X7</accession>
<comment type="subcellular location">
    <subcellularLocation>
        <location evidence="1 9">Golgi apparatus membrane</location>
        <topology evidence="1 9">Single-pass type II membrane protein</topology>
    </subcellularLocation>
</comment>
<comment type="caution">
    <text evidence="10">The sequence shown here is derived from an EMBL/GenBank/DDBJ whole genome shotgun (WGS) entry which is preliminary data.</text>
</comment>
<proteinExistence type="inferred from homology"/>
<dbReference type="GO" id="GO:0000139">
    <property type="term" value="C:Golgi membrane"/>
    <property type="evidence" value="ECO:0007669"/>
    <property type="project" value="UniProtKB-SubCell"/>
</dbReference>
<evidence type="ECO:0000313" key="10">
    <source>
        <dbReference type="EMBL" id="KAK2163618.1"/>
    </source>
</evidence>
<dbReference type="InterPro" id="IPR018011">
    <property type="entry name" value="Carb_sulfotrans_8-10"/>
</dbReference>
<evidence type="ECO:0000256" key="9">
    <source>
        <dbReference type="RuleBase" id="RU364020"/>
    </source>
</evidence>
<dbReference type="PANTHER" id="PTHR12137:SF54">
    <property type="entry name" value="CARBOHYDRATE SULFOTRANSFERASE"/>
    <property type="match status" value="1"/>
</dbReference>
<keyword evidence="8 9" id="KW-0325">Glycoprotein</keyword>
<reference evidence="10" key="1">
    <citation type="journal article" date="2023" name="Mol. Biol. Evol.">
        <title>Third-Generation Sequencing Reveals the Adaptive Role of the Epigenome in Three Deep-Sea Polychaetes.</title>
        <authorList>
            <person name="Perez M."/>
            <person name="Aroh O."/>
            <person name="Sun Y."/>
            <person name="Lan Y."/>
            <person name="Juniper S.K."/>
            <person name="Young C.R."/>
            <person name="Angers B."/>
            <person name="Qian P.Y."/>
        </authorList>
    </citation>
    <scope>NUCLEOTIDE SEQUENCE</scope>
    <source>
        <strain evidence="10">P08H-3</strain>
    </source>
</reference>
<name>A0AAD9K3X7_9ANNE</name>
<evidence type="ECO:0000256" key="7">
    <source>
        <dbReference type="ARBA" id="ARBA00023136"/>
    </source>
</evidence>
<organism evidence="10 11">
    <name type="scientific">Paralvinella palmiformis</name>
    <dbReference type="NCBI Taxonomy" id="53620"/>
    <lineage>
        <taxon>Eukaryota</taxon>
        <taxon>Metazoa</taxon>
        <taxon>Spiralia</taxon>
        <taxon>Lophotrochozoa</taxon>
        <taxon>Annelida</taxon>
        <taxon>Polychaeta</taxon>
        <taxon>Sedentaria</taxon>
        <taxon>Canalipalpata</taxon>
        <taxon>Terebellida</taxon>
        <taxon>Terebelliformia</taxon>
        <taxon>Alvinellidae</taxon>
        <taxon>Paralvinella</taxon>
    </lineage>
</organism>
<keyword evidence="9" id="KW-0119">Carbohydrate metabolism</keyword>
<keyword evidence="3 9" id="KW-0808">Transferase</keyword>
<keyword evidence="4 9" id="KW-0812">Transmembrane</keyword>
<evidence type="ECO:0000313" key="11">
    <source>
        <dbReference type="Proteomes" id="UP001208570"/>
    </source>
</evidence>
<dbReference type="InterPro" id="IPR005331">
    <property type="entry name" value="Sulfotransferase"/>
</dbReference>
<dbReference type="PANTHER" id="PTHR12137">
    <property type="entry name" value="CARBOHYDRATE SULFOTRANSFERASE"/>
    <property type="match status" value="1"/>
</dbReference>
<feature type="transmembrane region" description="Helical" evidence="9">
    <location>
        <begin position="20"/>
        <end position="37"/>
    </location>
</feature>
<comment type="similarity">
    <text evidence="2 9">Belongs to the sulfotransferase 2 family.</text>
</comment>
<evidence type="ECO:0000256" key="2">
    <source>
        <dbReference type="ARBA" id="ARBA00006339"/>
    </source>
</evidence>
<evidence type="ECO:0000256" key="4">
    <source>
        <dbReference type="ARBA" id="ARBA00022692"/>
    </source>
</evidence>
<dbReference type="Proteomes" id="UP001208570">
    <property type="component" value="Unassembled WGS sequence"/>
</dbReference>
<keyword evidence="9" id="KW-0735">Signal-anchor</keyword>
<evidence type="ECO:0000256" key="3">
    <source>
        <dbReference type="ARBA" id="ARBA00022679"/>
    </source>
</evidence>
<dbReference type="EMBL" id="JAODUP010000076">
    <property type="protein sequence ID" value="KAK2163618.1"/>
    <property type="molecule type" value="Genomic_DNA"/>
</dbReference>
<keyword evidence="11" id="KW-1185">Reference proteome</keyword>
<evidence type="ECO:0000256" key="6">
    <source>
        <dbReference type="ARBA" id="ARBA00023034"/>
    </source>
</evidence>
<sequence length="366" mass="43583">MDKGDYTKMRVKLEKRLKLFLVFVGCMATTLFWLNLIERKKYKNPSVERQQHYQGKNITEHDGTRIRHCTQKERLDHMRHYCNISYLATVKERMKPEGRSLINDDQRYLLCWMSKAGCTALKYVILETRGFNQEKQTNRSNINEAHYENTIKTYGFRYLKSVDKNDRWNIVNNYFNMLAIRHPFDRIVSYYRDKIVDTDRGSAHPGRAAEILRYTRPEIFARNSTFSELKHPQTVLGPPTFEEFMKWLYENRVVDEHWNFIIDACHPCAHHWNVILKMETIAVDGKLLLEKIGSNKTSIPIRHTHRNDIDMNYFEKQIPEYRSISGDIIEYLMKSYSTDMEMFGYGWDKQTNTAYCRIRTPSGFCC</sequence>
<evidence type="ECO:0000256" key="8">
    <source>
        <dbReference type="ARBA" id="ARBA00023180"/>
    </source>
</evidence>
<gene>
    <name evidence="10" type="ORF">LSH36_76g01011</name>
</gene>
<keyword evidence="6 9" id="KW-0333">Golgi apparatus</keyword>
<keyword evidence="7 9" id="KW-0472">Membrane</keyword>
<keyword evidence="5 9" id="KW-1133">Transmembrane helix</keyword>